<dbReference type="GO" id="GO:0003700">
    <property type="term" value="F:DNA-binding transcription factor activity"/>
    <property type="evidence" value="ECO:0007669"/>
    <property type="project" value="InterPro"/>
</dbReference>
<name>A0A9D1L9H4_9FIRM</name>
<gene>
    <name evidence="5" type="ORF">IAD16_07585</name>
</gene>
<dbReference type="PANTHER" id="PTHR35790:SF4">
    <property type="entry name" value="HTH-TYPE TRANSCRIPTIONAL REGULATOR PCHR"/>
    <property type="match status" value="1"/>
</dbReference>
<evidence type="ECO:0000256" key="3">
    <source>
        <dbReference type="ARBA" id="ARBA00023163"/>
    </source>
</evidence>
<dbReference type="SMART" id="SM00347">
    <property type="entry name" value="HTH_MARR"/>
    <property type="match status" value="1"/>
</dbReference>
<evidence type="ECO:0000313" key="5">
    <source>
        <dbReference type="EMBL" id="HIU28222.1"/>
    </source>
</evidence>
<evidence type="ECO:0000313" key="6">
    <source>
        <dbReference type="Proteomes" id="UP000824091"/>
    </source>
</evidence>
<comment type="caution">
    <text evidence="5">The sequence shown here is derived from an EMBL/GenBank/DDBJ whole genome shotgun (WGS) entry which is preliminary data.</text>
</comment>
<reference evidence="5" key="1">
    <citation type="submission" date="2020-10" db="EMBL/GenBank/DDBJ databases">
        <authorList>
            <person name="Gilroy R."/>
        </authorList>
    </citation>
    <scope>NUCLEOTIDE SEQUENCE</scope>
    <source>
        <strain evidence="5">11300</strain>
    </source>
</reference>
<evidence type="ECO:0000259" key="4">
    <source>
        <dbReference type="PROSITE" id="PS50995"/>
    </source>
</evidence>
<keyword evidence="3" id="KW-0804">Transcription</keyword>
<reference evidence="5" key="2">
    <citation type="journal article" date="2021" name="PeerJ">
        <title>Extensive microbial diversity within the chicken gut microbiome revealed by metagenomics and culture.</title>
        <authorList>
            <person name="Gilroy R."/>
            <person name="Ravi A."/>
            <person name="Getino M."/>
            <person name="Pursley I."/>
            <person name="Horton D.L."/>
            <person name="Alikhan N.F."/>
            <person name="Baker D."/>
            <person name="Gharbi K."/>
            <person name="Hall N."/>
            <person name="Watson M."/>
            <person name="Adriaenssens E.M."/>
            <person name="Foster-Nyarko E."/>
            <person name="Jarju S."/>
            <person name="Secka A."/>
            <person name="Antonio M."/>
            <person name="Oren A."/>
            <person name="Chaudhuri R.R."/>
            <person name="La Ragione R."/>
            <person name="Hildebrand F."/>
            <person name="Pallen M.J."/>
        </authorList>
    </citation>
    <scope>NUCLEOTIDE SEQUENCE</scope>
    <source>
        <strain evidence="5">11300</strain>
    </source>
</reference>
<dbReference type="InterPro" id="IPR052067">
    <property type="entry name" value="Metal_resp_HTH_trans_reg"/>
</dbReference>
<dbReference type="InterPro" id="IPR000835">
    <property type="entry name" value="HTH_MarR-typ"/>
</dbReference>
<dbReference type="EMBL" id="DVMO01000111">
    <property type="protein sequence ID" value="HIU28222.1"/>
    <property type="molecule type" value="Genomic_DNA"/>
</dbReference>
<evidence type="ECO:0000256" key="1">
    <source>
        <dbReference type="ARBA" id="ARBA00023015"/>
    </source>
</evidence>
<dbReference type="AlphaFoldDB" id="A0A9D1L9H4"/>
<dbReference type="PANTHER" id="PTHR35790">
    <property type="entry name" value="HTH-TYPE TRANSCRIPTIONAL REGULATOR PCHR"/>
    <property type="match status" value="1"/>
</dbReference>
<dbReference type="InterPro" id="IPR036390">
    <property type="entry name" value="WH_DNA-bd_sf"/>
</dbReference>
<dbReference type="InterPro" id="IPR036388">
    <property type="entry name" value="WH-like_DNA-bd_sf"/>
</dbReference>
<keyword evidence="1" id="KW-0805">Transcription regulation</keyword>
<evidence type="ECO:0000256" key="2">
    <source>
        <dbReference type="ARBA" id="ARBA00023125"/>
    </source>
</evidence>
<protein>
    <submittedName>
        <fullName evidence="5">MarR family transcriptional regulator</fullName>
    </submittedName>
</protein>
<keyword evidence="2" id="KW-0238">DNA-binding</keyword>
<dbReference type="PROSITE" id="PS50995">
    <property type="entry name" value="HTH_MARR_2"/>
    <property type="match status" value="1"/>
</dbReference>
<organism evidence="5 6">
    <name type="scientific">Candidatus Fimisoma avicola</name>
    <dbReference type="NCBI Taxonomy" id="2840826"/>
    <lineage>
        <taxon>Bacteria</taxon>
        <taxon>Bacillati</taxon>
        <taxon>Bacillota</taxon>
        <taxon>Clostridia</taxon>
        <taxon>Eubacteriales</taxon>
        <taxon>Candidatus Fimisoma</taxon>
    </lineage>
</organism>
<proteinExistence type="predicted"/>
<dbReference type="Proteomes" id="UP000824091">
    <property type="component" value="Unassembled WGS sequence"/>
</dbReference>
<dbReference type="Pfam" id="PF12802">
    <property type="entry name" value="MarR_2"/>
    <property type="match status" value="1"/>
</dbReference>
<dbReference type="Gene3D" id="1.10.10.10">
    <property type="entry name" value="Winged helix-like DNA-binding domain superfamily/Winged helix DNA-binding domain"/>
    <property type="match status" value="1"/>
</dbReference>
<dbReference type="GO" id="GO:0003677">
    <property type="term" value="F:DNA binding"/>
    <property type="evidence" value="ECO:0007669"/>
    <property type="project" value="UniProtKB-KW"/>
</dbReference>
<feature type="domain" description="HTH marR-type" evidence="4">
    <location>
        <begin position="3"/>
        <end position="147"/>
    </location>
</feature>
<sequence>MEKDERYSLFCQMIDQLDRGAYLIEKYDSLLHDYYGAVLFQAESQMIKAIGDAPGITAAALAEKFDKTPSACSQLVRKLKAKGWVKQVRNCSNSREYNLTLTGQGQEIYKKHQDFENACYRRTFQMLDGVADEELKSYIKIQQRLNQAFELDVKESEQLKI</sequence>
<dbReference type="SUPFAM" id="SSF46785">
    <property type="entry name" value="Winged helix' DNA-binding domain"/>
    <property type="match status" value="1"/>
</dbReference>
<accession>A0A9D1L9H4</accession>